<dbReference type="EMBL" id="AE001437">
    <property type="protein sequence ID" value="AAK80969.1"/>
    <property type="molecule type" value="Genomic_DNA"/>
</dbReference>
<organism evidence="3 4">
    <name type="scientific">Clostridium acetobutylicum (strain ATCC 824 / DSM 792 / JCM 1419 / IAM 19013 / LMG 5710 / NBRC 13948 / NRRL B-527 / VKM B-1787 / 2291 / W)</name>
    <dbReference type="NCBI Taxonomy" id="272562"/>
    <lineage>
        <taxon>Bacteria</taxon>
        <taxon>Bacillati</taxon>
        <taxon>Bacillota</taxon>
        <taxon>Clostridia</taxon>
        <taxon>Eubacteriales</taxon>
        <taxon>Clostridiaceae</taxon>
        <taxon>Clostridium</taxon>
    </lineage>
</organism>
<dbReference type="eggNOG" id="COG1266">
    <property type="taxonomic scope" value="Bacteria"/>
</dbReference>
<gene>
    <name evidence="3" type="ordered locus">CA_C3028</name>
</gene>
<dbReference type="RefSeq" id="WP_010966310.1">
    <property type="nucleotide sequence ID" value="NC_003030.1"/>
</dbReference>
<dbReference type="PANTHER" id="PTHR35797">
    <property type="entry name" value="PROTEASE-RELATED"/>
    <property type="match status" value="1"/>
</dbReference>
<dbReference type="Proteomes" id="UP000000814">
    <property type="component" value="Chromosome"/>
</dbReference>
<dbReference type="PIR" id="F97272">
    <property type="entry name" value="F97272"/>
</dbReference>
<feature type="domain" description="CAAX prenyl protease 2/Lysostaphin resistance protein A-like" evidence="2">
    <location>
        <begin position="141"/>
        <end position="239"/>
    </location>
</feature>
<dbReference type="KEGG" id="cac:CA_C3028"/>
<dbReference type="HOGENOM" id="CLU_064706_4_0_9"/>
<evidence type="ECO:0000313" key="4">
    <source>
        <dbReference type="Proteomes" id="UP000000814"/>
    </source>
</evidence>
<keyword evidence="1" id="KW-0812">Transmembrane</keyword>
<dbReference type="STRING" id="272562.CA_C3028"/>
<dbReference type="GO" id="GO:0004175">
    <property type="term" value="F:endopeptidase activity"/>
    <property type="evidence" value="ECO:0007669"/>
    <property type="project" value="UniProtKB-ARBA"/>
</dbReference>
<dbReference type="InterPro" id="IPR003675">
    <property type="entry name" value="Rce1/LyrA-like_dom"/>
</dbReference>
<feature type="transmembrane region" description="Helical" evidence="1">
    <location>
        <begin position="202"/>
        <end position="220"/>
    </location>
</feature>
<feature type="transmembrane region" description="Helical" evidence="1">
    <location>
        <begin position="171"/>
        <end position="190"/>
    </location>
</feature>
<sequence>MYRLKNKLKTHQVKLFLIMTFLGTYILWGILLSSSKGILNKYIYLNNTYYTFLRILGAAMPSIIGIFLTAYFYGKKEIKKLLQSLTKWKVNILFYIAAVFSLNAQIRIVEFACKLLGMKVEVAMNMQASGFKTSSILGIMTLFLAIVLFWGPLEEKLGWRGFLLPRLQSRFHPVFSAVVIGVIWSLWHLPMFFLPNTGYNSIVEYILVTVILSLEMTWLYNKTGGSLLIAILVHGFDNTYPLILGFSGKQIHKVDLYQVF</sequence>
<feature type="transmembrane region" description="Helical" evidence="1">
    <location>
        <begin position="51"/>
        <end position="72"/>
    </location>
</feature>
<dbReference type="GO" id="GO:0080120">
    <property type="term" value="P:CAAX-box protein maturation"/>
    <property type="evidence" value="ECO:0007669"/>
    <property type="project" value="UniProtKB-ARBA"/>
</dbReference>
<evidence type="ECO:0000256" key="1">
    <source>
        <dbReference type="SAM" id="Phobius"/>
    </source>
</evidence>
<dbReference type="Pfam" id="PF02517">
    <property type="entry name" value="Rce1-like"/>
    <property type="match status" value="1"/>
</dbReference>
<dbReference type="OrthoDB" id="9777755at2"/>
<protein>
    <submittedName>
        <fullName evidence="3">Conserved membrane protein, possible homolog of CAAX-like membrane endopeptidase</fullName>
    </submittedName>
</protein>
<dbReference type="PATRIC" id="fig|272562.8.peg.3211"/>
<accession>Q97ES8</accession>
<keyword evidence="4" id="KW-1185">Reference proteome</keyword>
<evidence type="ECO:0000313" key="3">
    <source>
        <dbReference type="EMBL" id="AAK80969.1"/>
    </source>
</evidence>
<dbReference type="AlphaFoldDB" id="Q97ES8"/>
<feature type="transmembrane region" description="Helical" evidence="1">
    <location>
        <begin position="129"/>
        <end position="150"/>
    </location>
</feature>
<proteinExistence type="predicted"/>
<dbReference type="GeneID" id="44999515"/>
<keyword evidence="1" id="KW-1133">Transmembrane helix</keyword>
<feature type="transmembrane region" description="Helical" evidence="1">
    <location>
        <begin position="12"/>
        <end position="31"/>
    </location>
</feature>
<reference evidence="3 4" key="1">
    <citation type="journal article" date="2001" name="J. Bacteriol.">
        <title>Genome sequence and comparative analysis of the solvent-producing bacterium Clostridium acetobutylicum.</title>
        <authorList>
            <person name="Nolling J."/>
            <person name="Breton G."/>
            <person name="Omelchenko M.V."/>
            <person name="Makarova K.S."/>
            <person name="Zeng Q."/>
            <person name="Gibson R."/>
            <person name="Lee H.M."/>
            <person name="Dubois J."/>
            <person name="Qiu D."/>
            <person name="Hitti J."/>
            <person name="Wolf Y.I."/>
            <person name="Tatusov R.L."/>
            <person name="Sabathe F."/>
            <person name="Doucette-Stamm L."/>
            <person name="Soucaille P."/>
            <person name="Daly M.J."/>
            <person name="Bennett G.N."/>
            <person name="Koonin E.V."/>
            <person name="Smith D.R."/>
        </authorList>
    </citation>
    <scope>NUCLEOTIDE SEQUENCE [LARGE SCALE GENOMIC DNA]</scope>
    <source>
        <strain evidence="4">ATCC 824 / DSM 792 / JCM 1419 / LMG 5710 / VKM B-1787</strain>
    </source>
</reference>
<evidence type="ECO:0000259" key="2">
    <source>
        <dbReference type="Pfam" id="PF02517"/>
    </source>
</evidence>
<dbReference type="InterPro" id="IPR042150">
    <property type="entry name" value="MmRce1-like"/>
</dbReference>
<dbReference type="MEROPS" id="G05.004"/>
<dbReference type="PANTHER" id="PTHR35797:SF1">
    <property type="entry name" value="PROTEASE"/>
    <property type="match status" value="1"/>
</dbReference>
<name>Q97ES8_CLOAB</name>
<keyword evidence="1" id="KW-0472">Membrane</keyword>